<keyword evidence="4 8" id="KW-0378">Hydrolase</keyword>
<dbReference type="EC" id="3.2.1.52" evidence="3"/>
<evidence type="ECO:0000256" key="1">
    <source>
        <dbReference type="ARBA" id="ARBA00001231"/>
    </source>
</evidence>
<dbReference type="Gene3D" id="3.20.20.300">
    <property type="entry name" value="Glycoside hydrolase, family 3, N-terminal domain"/>
    <property type="match status" value="1"/>
</dbReference>
<dbReference type="PANTHER" id="PTHR30480">
    <property type="entry name" value="BETA-HEXOSAMINIDASE-RELATED"/>
    <property type="match status" value="1"/>
</dbReference>
<dbReference type="SUPFAM" id="SSF51445">
    <property type="entry name" value="(Trans)glycosidases"/>
    <property type="match status" value="1"/>
</dbReference>
<feature type="chain" id="PRO_5045765810" description="beta-N-acetylhexosaminidase" evidence="6">
    <location>
        <begin position="22"/>
        <end position="618"/>
    </location>
</feature>
<evidence type="ECO:0000313" key="8">
    <source>
        <dbReference type="EMBL" id="MEE2000312.1"/>
    </source>
</evidence>
<comment type="caution">
    <text evidence="8">The sequence shown here is derived from an EMBL/GenBank/DDBJ whole genome shotgun (WGS) entry which is preliminary data.</text>
</comment>
<dbReference type="Gene3D" id="3.40.50.1700">
    <property type="entry name" value="Glycoside hydrolase family 3 C-terminal domain"/>
    <property type="match status" value="1"/>
</dbReference>
<protein>
    <recommendedName>
        <fullName evidence="3">beta-N-acetylhexosaminidase</fullName>
        <ecNumber evidence="3">3.2.1.52</ecNumber>
    </recommendedName>
</protein>
<dbReference type="Proteomes" id="UP001336314">
    <property type="component" value="Unassembled WGS sequence"/>
</dbReference>
<evidence type="ECO:0000313" key="9">
    <source>
        <dbReference type="Proteomes" id="UP001336314"/>
    </source>
</evidence>
<evidence type="ECO:0000259" key="7">
    <source>
        <dbReference type="Pfam" id="PF00933"/>
    </source>
</evidence>
<dbReference type="EMBL" id="JAUHLI010000002">
    <property type="protein sequence ID" value="MEE2000312.1"/>
    <property type="molecule type" value="Genomic_DNA"/>
</dbReference>
<evidence type="ECO:0000256" key="5">
    <source>
        <dbReference type="ARBA" id="ARBA00023295"/>
    </source>
</evidence>
<keyword evidence="5 8" id="KW-0326">Glycosidase</keyword>
<feature type="domain" description="Glycoside hydrolase family 3 N-terminal" evidence="7">
    <location>
        <begin position="60"/>
        <end position="385"/>
    </location>
</feature>
<comment type="similarity">
    <text evidence="2">Belongs to the glycosyl hydrolase 3 family.</text>
</comment>
<evidence type="ECO:0000256" key="4">
    <source>
        <dbReference type="ARBA" id="ARBA00022801"/>
    </source>
</evidence>
<dbReference type="InterPro" id="IPR019800">
    <property type="entry name" value="Glyco_hydro_3_AS"/>
</dbReference>
<evidence type="ECO:0000256" key="2">
    <source>
        <dbReference type="ARBA" id="ARBA00005336"/>
    </source>
</evidence>
<dbReference type="GO" id="GO:0016798">
    <property type="term" value="F:hydrolase activity, acting on glycosyl bonds"/>
    <property type="evidence" value="ECO:0007669"/>
    <property type="project" value="UniProtKB-KW"/>
</dbReference>
<sequence>MRCGIWLGSVMAMTLSMGSLAEPVPLRTVLAQKIMLDLRYYCTEPVPAGHCRTPMTELPAALADLISGSELGGVIHFAENLQDSGQIKRLNQQLQQAASLSRHAWPLFIAVDQEGGRVARLPKHQATTFSGNMAIGATYHAHGVRYANQVAQVQAKELLALGFNLNFAPTVDVNNNPVNPVINVRAFGDDPAMVAELGGAMVAGMQQQGLLSALKHFPGHGDTEVDSHLGLPQVRHDLERIRAVELAPFAMIIRQQPPAMIMTAHIQFPALDNSTLPAKDGRALLKPATLSRRILTDLLRNELGYQGVVVTDALDMKGISDYFSPEQAVQYAFAAGADIALMPVKIQSPAELHQLDTLLDALEQQVADGTLDETELRASFARIQALKQQLPTQQPDSGVLAHPEHRALEQALARDSITLLRNRDQLLPLAVRPEPAELDQPWLLLMPDSSRCQAMLAALQQRRPAMPMQCASLLSEDWPAVLSQLQQSSVLISAFVTPMPSLAELGGLDDVAALGGLQRAFVQQQQRLQQAMADAKALSIPQVYISLRSPYDVEQFGRDADAVLASYDYHTVRSVDTGEHRGPAFEALADVLLGLYPAPGRVPVQLPGAVPASEGKRP</sequence>
<reference evidence="8 9" key="1">
    <citation type="submission" date="2023-07" db="EMBL/GenBank/DDBJ databases">
        <title>Alkalimonas sp., MEB108 novel, alkaliphilic bacterium isolated from Lonar Lake, India.</title>
        <authorList>
            <person name="Joshi A."/>
            <person name="Thite S."/>
        </authorList>
    </citation>
    <scope>NUCLEOTIDE SEQUENCE [LARGE SCALE GENOMIC DNA]</scope>
    <source>
        <strain evidence="8 9">MEB108</strain>
    </source>
</reference>
<dbReference type="RefSeq" id="WP_330127456.1">
    <property type="nucleotide sequence ID" value="NZ_JAUHLI010000002.1"/>
</dbReference>
<keyword evidence="9" id="KW-1185">Reference proteome</keyword>
<dbReference type="InterPro" id="IPR001764">
    <property type="entry name" value="Glyco_hydro_3_N"/>
</dbReference>
<dbReference type="InterPro" id="IPR036962">
    <property type="entry name" value="Glyco_hydro_3_N_sf"/>
</dbReference>
<proteinExistence type="inferred from homology"/>
<name>A0ABU7J1J6_9GAMM</name>
<dbReference type="InterPro" id="IPR036881">
    <property type="entry name" value="Glyco_hydro_3_C_sf"/>
</dbReference>
<dbReference type="InterPro" id="IPR050226">
    <property type="entry name" value="NagZ_Beta-hexosaminidase"/>
</dbReference>
<evidence type="ECO:0000256" key="6">
    <source>
        <dbReference type="SAM" id="SignalP"/>
    </source>
</evidence>
<dbReference type="Pfam" id="PF00933">
    <property type="entry name" value="Glyco_hydro_3"/>
    <property type="match status" value="1"/>
</dbReference>
<keyword evidence="6" id="KW-0732">Signal</keyword>
<organism evidence="8 9">
    <name type="scientific">Alkalimonas cellulosilytica</name>
    <dbReference type="NCBI Taxonomy" id="3058395"/>
    <lineage>
        <taxon>Bacteria</taxon>
        <taxon>Pseudomonadati</taxon>
        <taxon>Pseudomonadota</taxon>
        <taxon>Gammaproteobacteria</taxon>
        <taxon>Alkalimonas</taxon>
    </lineage>
</organism>
<dbReference type="PANTHER" id="PTHR30480:SF13">
    <property type="entry name" value="BETA-HEXOSAMINIDASE"/>
    <property type="match status" value="1"/>
</dbReference>
<comment type="catalytic activity">
    <reaction evidence="1">
        <text>Hydrolysis of terminal non-reducing N-acetyl-D-hexosamine residues in N-acetyl-beta-D-hexosaminides.</text>
        <dbReference type="EC" id="3.2.1.52"/>
    </reaction>
</comment>
<dbReference type="InterPro" id="IPR017853">
    <property type="entry name" value="GH"/>
</dbReference>
<accession>A0ABU7J1J6</accession>
<gene>
    <name evidence="8" type="ORF">QWY20_02515</name>
</gene>
<evidence type="ECO:0000256" key="3">
    <source>
        <dbReference type="ARBA" id="ARBA00012663"/>
    </source>
</evidence>
<dbReference type="PROSITE" id="PS00775">
    <property type="entry name" value="GLYCOSYL_HYDROL_F3"/>
    <property type="match status" value="1"/>
</dbReference>
<feature type="signal peptide" evidence="6">
    <location>
        <begin position="1"/>
        <end position="21"/>
    </location>
</feature>